<sequence length="299" mass="33830">MSRIVSILCCIIAVVAAVDLSDEGSGFSEEDWLTDTVVVSPTITLKHDVDVGEVYKSFKKIVQMYKVIDKTRVYLDGSNNQVQQYIINDLSAHDFLNFIHYSLVRNSLWDMDNQVVLRHQLSLNYFCITNCGVAYMSPNLTMDCIFDIELVQDVTATLETVYLRKNIPDGYLTSRMTLNMDYGSINLEHSSSSTLYMQEIHDDLSDEKYNLSPVVDEANSDVCTEEEENVGDDEKDVDTSSGGDDDNNTHSATFSLTILIVCLTLTVLIVSILLVTVYVYKQQKKSNEVFYKEIKKTHV</sequence>
<protein>
    <submittedName>
        <fullName evidence="3">Fibroblast growth factor 3</fullName>
    </submittedName>
</protein>
<keyword evidence="2" id="KW-0472">Membrane</keyword>
<evidence type="ECO:0000256" key="1">
    <source>
        <dbReference type="SAM" id="MobiDB-lite"/>
    </source>
</evidence>
<evidence type="ECO:0000256" key="2">
    <source>
        <dbReference type="SAM" id="Phobius"/>
    </source>
</evidence>
<keyword evidence="4" id="KW-1185">Reference proteome</keyword>
<gene>
    <name evidence="3" type="primary">fgf-3</name>
</gene>
<feature type="compositionally biased region" description="Acidic residues" evidence="1">
    <location>
        <begin position="223"/>
        <end position="236"/>
    </location>
</feature>
<dbReference type="SUPFAM" id="SSF50353">
    <property type="entry name" value="Cytokine"/>
    <property type="match status" value="1"/>
</dbReference>
<keyword evidence="2" id="KW-1133">Transmembrane helix</keyword>
<evidence type="ECO:0000313" key="4">
    <source>
        <dbReference type="Proteomes" id="UP000201628"/>
    </source>
</evidence>
<feature type="region of interest" description="Disordered" evidence="1">
    <location>
        <begin position="218"/>
        <end position="246"/>
    </location>
</feature>
<dbReference type="KEGG" id="vg:20712845"/>
<accession>A0A097DAU4</accession>
<feature type="transmembrane region" description="Helical" evidence="2">
    <location>
        <begin position="256"/>
        <end position="280"/>
    </location>
</feature>
<evidence type="ECO:0000313" key="3">
    <source>
        <dbReference type="EMBL" id="AIS92126.1"/>
    </source>
</evidence>
<dbReference type="EMBL" id="KJ406702">
    <property type="protein sequence ID" value="AIS92126.1"/>
    <property type="molecule type" value="Genomic_DNA"/>
</dbReference>
<reference evidence="3 4" key="1">
    <citation type="journal article" date="2014" name="BMC Genomics">
        <title>Genome sequence of Erinnyis ello granulovirus (ErelGV), a natural cassava hornworm pesticide and the first sequenced sphingid-infecting betabaculovirus.</title>
        <authorList>
            <person name="Ardisson-Araujo D.M."/>
            <person name="de Melo F.L."/>
            <person name="Andrade M.D."/>
            <person name="Sihler W."/>
            <person name="Bao S.N."/>
            <person name="Ribeiro B.M."/>
            <person name="de Souza M.L."/>
        </authorList>
    </citation>
    <scope>NUCLEOTIDE SEQUENCE [LARGE SCALE GENOMIC DNA]</scope>
    <source>
        <strain evidence="3">S86</strain>
    </source>
</reference>
<dbReference type="RefSeq" id="YP_009091967.1">
    <property type="nucleotide sequence ID" value="NC_025257.1"/>
</dbReference>
<dbReference type="GeneID" id="20712845"/>
<name>A0A097DAU4_9BBAC</name>
<proteinExistence type="predicted"/>
<dbReference type="OrthoDB" id="16289at10239"/>
<dbReference type="Proteomes" id="UP000201628">
    <property type="component" value="Segment"/>
</dbReference>
<keyword evidence="2" id="KW-0812">Transmembrane</keyword>
<organism evidence="3 4">
    <name type="scientific">Erinnyis ello granulovirus</name>
    <dbReference type="NCBI Taxonomy" id="307444"/>
    <lineage>
        <taxon>Viruses</taxon>
        <taxon>Viruses incertae sedis</taxon>
        <taxon>Naldaviricetes</taxon>
        <taxon>Lefavirales</taxon>
        <taxon>Baculoviridae</taxon>
        <taxon>Betabaculovirus</taxon>
        <taxon>Betabaculovirus erellonis</taxon>
    </lineage>
</organism>
<dbReference type="InterPro" id="IPR008996">
    <property type="entry name" value="IL1/FGF"/>
</dbReference>